<protein>
    <submittedName>
        <fullName evidence="1">Uncharacterized protein</fullName>
    </submittedName>
</protein>
<name>A0A6M3LJ88_9ZZZZ</name>
<accession>A0A6M3LJ88</accession>
<evidence type="ECO:0000313" key="1">
    <source>
        <dbReference type="EMBL" id="QJA94439.1"/>
    </source>
</evidence>
<dbReference type="AlphaFoldDB" id="A0A6M3LJ88"/>
<dbReference type="EMBL" id="MT143231">
    <property type="protein sequence ID" value="QJA94439.1"/>
    <property type="molecule type" value="Genomic_DNA"/>
</dbReference>
<organism evidence="1">
    <name type="scientific">viral metagenome</name>
    <dbReference type="NCBI Taxonomy" id="1070528"/>
    <lineage>
        <taxon>unclassified sequences</taxon>
        <taxon>metagenomes</taxon>
        <taxon>organismal metagenomes</taxon>
    </lineage>
</organism>
<sequence length="483" mass="52366">MKINIIGDQPSGIYYGVSWDENADTYARTGYLSPEATGSSPGNSKLPIQRKMRRCIISDSGVRQYYLNASNSNFKEDGIVASNLDGTDGQVMVEIPKFYYKYGYAGTTHTWEISLYPLSGFTIHPAFVKNGAEVNYRYMGAYEGVLYDMSEARYENGLYLPSDVTYTITFGDNGGDPDTITSDVLTHPFTNLVAGDLVVVSGSAANNGTYTVVSSTDTVITLATGSLAASTANDQCIIQTQRDWTATTGDVLGSVSGFLPITQGTRANFRAAAKNRGTGWRQQDFDLISAIQLLYLVEYASFYSQSMIGNGLTDWSGVNWLACSNYNPINTTGLTNSLGNATGNLSNGNGMVGSYMSYRGIENFFGHLWKWVDGFNINNNIPYVCNVDTNFADDTTTNYTALGVTMHNADGYVDTLEQQARGFLPASVGASTKITDYYYQSSGWRVARLGGSAYSGAFAGLFCWHLVDGSGSLGRTVAGRLCF</sequence>
<gene>
    <name evidence="1" type="ORF">MM415B03860_0010</name>
</gene>
<proteinExistence type="predicted"/>
<reference evidence="1" key="1">
    <citation type="submission" date="2020-03" db="EMBL/GenBank/DDBJ databases">
        <title>The deep terrestrial virosphere.</title>
        <authorList>
            <person name="Holmfeldt K."/>
            <person name="Nilsson E."/>
            <person name="Simone D."/>
            <person name="Lopez-Fernandez M."/>
            <person name="Wu X."/>
            <person name="de Brujin I."/>
            <person name="Lundin D."/>
            <person name="Andersson A."/>
            <person name="Bertilsson S."/>
            <person name="Dopson M."/>
        </authorList>
    </citation>
    <scope>NUCLEOTIDE SEQUENCE</scope>
    <source>
        <strain evidence="1">MM415B03860</strain>
    </source>
</reference>